<sequence>MCLSFVFILLVVLFCVFLMSTVSNSITVTLQPNWPLIYRGETITVRCEIQGGGDTEWMYEWTLAKLNTPPSHNEYRINRATESDSGDYRCKARSEYLLTEWSDKVRLTVSRKLKHLSFKSVTSSSETNCAGGSVTLTCSVIRSAGWTVFKWYRRSSDSSEAQVINGIRSDHIIRISEGGIYTCRGGRGKPETLIHLHVVHRFKTRVEDATYCSVLFKTSRRACLLVTVILNLLSSLSPTCFNQAALSCVSLDLKMFEGF</sequence>
<accession>A0A4W6EFK0</accession>
<feature type="domain" description="Ig-like" evidence="4">
    <location>
        <begin position="131"/>
        <end position="184"/>
    </location>
</feature>
<dbReference type="InterPro" id="IPR007110">
    <property type="entry name" value="Ig-like_dom"/>
</dbReference>
<name>A0A4W6EFK0_LATCA</name>
<dbReference type="SUPFAM" id="SSF48726">
    <property type="entry name" value="Immunoglobulin"/>
    <property type="match status" value="2"/>
</dbReference>
<evidence type="ECO:0000259" key="4">
    <source>
        <dbReference type="PROSITE" id="PS50835"/>
    </source>
</evidence>
<dbReference type="PANTHER" id="PTHR11481:SF64">
    <property type="entry name" value="FC RECEPTOR-LIKE PROTEIN 4"/>
    <property type="match status" value="1"/>
</dbReference>
<evidence type="ECO:0000313" key="5">
    <source>
        <dbReference type="Ensembl" id="ENSLCAP00010036039.1"/>
    </source>
</evidence>
<reference evidence="6" key="1">
    <citation type="submission" date="2015-09" db="EMBL/GenBank/DDBJ databases">
        <authorList>
            <person name="Sai Rama Sridatta P."/>
        </authorList>
    </citation>
    <scope>NUCLEOTIDE SEQUENCE [LARGE SCALE GENOMIC DNA]</scope>
</reference>
<dbReference type="PROSITE" id="PS50835">
    <property type="entry name" value="IG_LIKE"/>
    <property type="match status" value="2"/>
</dbReference>
<evidence type="ECO:0000256" key="2">
    <source>
        <dbReference type="ARBA" id="ARBA00023157"/>
    </source>
</evidence>
<dbReference type="GeneTree" id="ENSGT01090000260384"/>
<dbReference type="Pfam" id="PF13895">
    <property type="entry name" value="Ig_2"/>
    <property type="match status" value="1"/>
</dbReference>
<feature type="chain" id="PRO_5021427544" description="Ig-like domain-containing protein" evidence="3">
    <location>
        <begin position="24"/>
        <end position="259"/>
    </location>
</feature>
<evidence type="ECO:0000256" key="1">
    <source>
        <dbReference type="ARBA" id="ARBA00022729"/>
    </source>
</evidence>
<dbReference type="InterPro" id="IPR050488">
    <property type="entry name" value="Ig_Fc_receptor"/>
</dbReference>
<protein>
    <recommendedName>
        <fullName evidence="4">Ig-like domain-containing protein</fullName>
    </recommendedName>
</protein>
<keyword evidence="6" id="KW-1185">Reference proteome</keyword>
<dbReference type="AlphaFoldDB" id="A0A4W6EFK0"/>
<evidence type="ECO:0000313" key="6">
    <source>
        <dbReference type="Proteomes" id="UP000314980"/>
    </source>
</evidence>
<dbReference type="PANTHER" id="PTHR11481">
    <property type="entry name" value="IMMUNOGLOBULIN FC RECEPTOR"/>
    <property type="match status" value="1"/>
</dbReference>
<proteinExistence type="predicted"/>
<dbReference type="GO" id="GO:0007166">
    <property type="term" value="P:cell surface receptor signaling pathway"/>
    <property type="evidence" value="ECO:0007669"/>
    <property type="project" value="TreeGrafter"/>
</dbReference>
<dbReference type="InterPro" id="IPR036179">
    <property type="entry name" value="Ig-like_dom_sf"/>
</dbReference>
<reference evidence="5" key="2">
    <citation type="submission" date="2025-08" db="UniProtKB">
        <authorList>
            <consortium name="Ensembl"/>
        </authorList>
    </citation>
    <scope>IDENTIFICATION</scope>
</reference>
<organism evidence="5 6">
    <name type="scientific">Lates calcarifer</name>
    <name type="common">Barramundi</name>
    <name type="synonym">Holocentrus calcarifer</name>
    <dbReference type="NCBI Taxonomy" id="8187"/>
    <lineage>
        <taxon>Eukaryota</taxon>
        <taxon>Metazoa</taxon>
        <taxon>Chordata</taxon>
        <taxon>Craniata</taxon>
        <taxon>Vertebrata</taxon>
        <taxon>Euteleostomi</taxon>
        <taxon>Actinopterygii</taxon>
        <taxon>Neopterygii</taxon>
        <taxon>Teleostei</taxon>
        <taxon>Neoteleostei</taxon>
        <taxon>Acanthomorphata</taxon>
        <taxon>Carangaria</taxon>
        <taxon>Carangaria incertae sedis</taxon>
        <taxon>Centropomidae</taxon>
        <taxon>Lates</taxon>
    </lineage>
</organism>
<keyword evidence="2" id="KW-1015">Disulfide bond</keyword>
<dbReference type="GO" id="GO:0009897">
    <property type="term" value="C:external side of plasma membrane"/>
    <property type="evidence" value="ECO:0007669"/>
    <property type="project" value="TreeGrafter"/>
</dbReference>
<reference evidence="5" key="3">
    <citation type="submission" date="2025-09" db="UniProtKB">
        <authorList>
            <consortium name="Ensembl"/>
        </authorList>
    </citation>
    <scope>IDENTIFICATION</scope>
</reference>
<dbReference type="Ensembl" id="ENSLCAT00010036887.1">
    <property type="protein sequence ID" value="ENSLCAP00010036039.1"/>
    <property type="gene ID" value="ENSLCAG00010016922.1"/>
</dbReference>
<dbReference type="GO" id="GO:0006955">
    <property type="term" value="P:immune response"/>
    <property type="evidence" value="ECO:0007669"/>
    <property type="project" value="TreeGrafter"/>
</dbReference>
<feature type="signal peptide" evidence="3">
    <location>
        <begin position="1"/>
        <end position="23"/>
    </location>
</feature>
<dbReference type="Proteomes" id="UP000314980">
    <property type="component" value="Unassembled WGS sequence"/>
</dbReference>
<keyword evidence="1 3" id="KW-0732">Signal</keyword>
<dbReference type="InterPro" id="IPR003599">
    <property type="entry name" value="Ig_sub"/>
</dbReference>
<dbReference type="InParanoid" id="A0A4W6EFK0"/>
<dbReference type="Gene3D" id="2.60.40.10">
    <property type="entry name" value="Immunoglobulins"/>
    <property type="match status" value="2"/>
</dbReference>
<dbReference type="SMART" id="SM00409">
    <property type="entry name" value="IG"/>
    <property type="match status" value="2"/>
</dbReference>
<feature type="domain" description="Ig-like" evidence="4">
    <location>
        <begin position="40"/>
        <end position="110"/>
    </location>
</feature>
<dbReference type="GO" id="GO:0004888">
    <property type="term" value="F:transmembrane signaling receptor activity"/>
    <property type="evidence" value="ECO:0007669"/>
    <property type="project" value="TreeGrafter"/>
</dbReference>
<evidence type="ECO:0000256" key="3">
    <source>
        <dbReference type="SAM" id="SignalP"/>
    </source>
</evidence>
<dbReference type="STRING" id="8187.ENSLCAP00010036039"/>
<dbReference type="InterPro" id="IPR013783">
    <property type="entry name" value="Ig-like_fold"/>
</dbReference>